<dbReference type="Proteomes" id="UP000283509">
    <property type="component" value="Unassembled WGS sequence"/>
</dbReference>
<dbReference type="InterPro" id="IPR007110">
    <property type="entry name" value="Ig-like_dom"/>
</dbReference>
<evidence type="ECO:0000313" key="4">
    <source>
        <dbReference type="Proteomes" id="UP000283509"/>
    </source>
</evidence>
<evidence type="ECO:0000259" key="2">
    <source>
        <dbReference type="PROSITE" id="PS50835"/>
    </source>
</evidence>
<dbReference type="GO" id="GO:0032589">
    <property type="term" value="C:neuron projection membrane"/>
    <property type="evidence" value="ECO:0007669"/>
    <property type="project" value="TreeGrafter"/>
</dbReference>
<dbReference type="SMART" id="SM00408">
    <property type="entry name" value="IGc2"/>
    <property type="match status" value="1"/>
</dbReference>
<dbReference type="PANTHER" id="PTHR23279">
    <property type="entry name" value="DEFECTIVE PROBOSCIS EXTENSION RESPONSE DPR -RELATED"/>
    <property type="match status" value="1"/>
</dbReference>
<feature type="domain" description="Ig-like" evidence="2">
    <location>
        <begin position="53"/>
        <end position="158"/>
    </location>
</feature>
<dbReference type="Pfam" id="PF07686">
    <property type="entry name" value="V-set"/>
    <property type="match status" value="1"/>
</dbReference>
<dbReference type="OrthoDB" id="190835at2759"/>
<evidence type="ECO:0000313" key="3">
    <source>
        <dbReference type="EMBL" id="ROT77447.1"/>
    </source>
</evidence>
<reference evidence="3 4" key="2">
    <citation type="submission" date="2019-01" db="EMBL/GenBank/DDBJ databases">
        <title>The decoding of complex shrimp genome reveals the adaptation for benthos swimmer, frequently molting mechanism and breeding impact on genome.</title>
        <authorList>
            <person name="Sun Y."/>
            <person name="Gao Y."/>
            <person name="Yu Y."/>
        </authorList>
    </citation>
    <scope>NUCLEOTIDE SEQUENCE [LARGE SCALE GENOMIC DNA]</scope>
    <source>
        <tissue evidence="3">Muscle</tissue>
    </source>
</reference>
<proteinExistence type="predicted"/>
<dbReference type="Gene3D" id="2.60.40.10">
    <property type="entry name" value="Immunoglobulins"/>
    <property type="match status" value="1"/>
</dbReference>
<accession>A0A3R7MII3</accession>
<keyword evidence="1" id="KW-0732">Signal</keyword>
<dbReference type="InterPro" id="IPR036179">
    <property type="entry name" value="Ig-like_dom_sf"/>
</dbReference>
<dbReference type="InterPro" id="IPR003598">
    <property type="entry name" value="Ig_sub2"/>
</dbReference>
<keyword evidence="4" id="KW-1185">Reference proteome</keyword>
<reference evidence="3 4" key="1">
    <citation type="submission" date="2018-04" db="EMBL/GenBank/DDBJ databases">
        <authorList>
            <person name="Zhang X."/>
            <person name="Yuan J."/>
            <person name="Li F."/>
            <person name="Xiang J."/>
        </authorList>
    </citation>
    <scope>NUCLEOTIDE SEQUENCE [LARGE SCALE GENOMIC DNA]</scope>
    <source>
        <tissue evidence="3">Muscle</tissue>
    </source>
</reference>
<protein>
    <recommendedName>
        <fullName evidence="2">Ig-like domain-containing protein</fullName>
    </recommendedName>
</protein>
<dbReference type="PANTHER" id="PTHR23279:SF37">
    <property type="entry name" value="DEFECTIVE PROBOSCIS EXTENSION RESPONSE 13, ISOFORM B"/>
    <property type="match status" value="1"/>
</dbReference>
<dbReference type="InterPro" id="IPR013783">
    <property type="entry name" value="Ig-like_fold"/>
</dbReference>
<dbReference type="PROSITE" id="PS50835">
    <property type="entry name" value="IG_LIKE"/>
    <property type="match status" value="1"/>
</dbReference>
<feature type="chain" id="PRO_5018527862" description="Ig-like domain-containing protein" evidence="1">
    <location>
        <begin position="23"/>
        <end position="218"/>
    </location>
</feature>
<sequence>MILQFLFIHFLRLLFLWRHVDAAGVPVLPSLLPVMTTTLVGPAEEQAEDRPTPRAVFTLQNNTELRSQVGTTAVLHCMAEHVGENLVSWIRRRDYHLLTVGTHLYSSDDRFQVRYIKEKNDWQLHIRYVQVRDDGAYECQVSSHPPVSLFATLRVLVSCAERVAQAVPVLPGSLSLLFSYLLSPLPFIKRRSPSPPTSPRAQISLHLLTYRPPPLLTL</sequence>
<dbReference type="InterPro" id="IPR003599">
    <property type="entry name" value="Ig_sub"/>
</dbReference>
<dbReference type="SUPFAM" id="SSF48726">
    <property type="entry name" value="Immunoglobulin"/>
    <property type="match status" value="1"/>
</dbReference>
<dbReference type="SMART" id="SM00409">
    <property type="entry name" value="IG"/>
    <property type="match status" value="1"/>
</dbReference>
<dbReference type="EMBL" id="QCYY01001521">
    <property type="protein sequence ID" value="ROT77447.1"/>
    <property type="molecule type" value="Genomic_DNA"/>
</dbReference>
<gene>
    <name evidence="3" type="ORF">C7M84_003894</name>
</gene>
<dbReference type="InterPro" id="IPR037448">
    <property type="entry name" value="Zig-8"/>
</dbReference>
<comment type="caution">
    <text evidence="3">The sequence shown here is derived from an EMBL/GenBank/DDBJ whole genome shotgun (WGS) entry which is preliminary data.</text>
</comment>
<dbReference type="STRING" id="6689.A0A3R7MII3"/>
<dbReference type="FunFam" id="2.60.40.10:FF:000129">
    <property type="entry name" value="CLUMA_CG018772, isoform A"/>
    <property type="match status" value="1"/>
</dbReference>
<name>A0A3R7MII3_PENVA</name>
<dbReference type="InterPro" id="IPR013106">
    <property type="entry name" value="Ig_V-set"/>
</dbReference>
<organism evidence="3 4">
    <name type="scientific">Penaeus vannamei</name>
    <name type="common">Whiteleg shrimp</name>
    <name type="synonym">Litopenaeus vannamei</name>
    <dbReference type="NCBI Taxonomy" id="6689"/>
    <lineage>
        <taxon>Eukaryota</taxon>
        <taxon>Metazoa</taxon>
        <taxon>Ecdysozoa</taxon>
        <taxon>Arthropoda</taxon>
        <taxon>Crustacea</taxon>
        <taxon>Multicrustacea</taxon>
        <taxon>Malacostraca</taxon>
        <taxon>Eumalacostraca</taxon>
        <taxon>Eucarida</taxon>
        <taxon>Decapoda</taxon>
        <taxon>Dendrobranchiata</taxon>
        <taxon>Penaeoidea</taxon>
        <taxon>Penaeidae</taxon>
        <taxon>Penaeus</taxon>
    </lineage>
</organism>
<dbReference type="GO" id="GO:0050808">
    <property type="term" value="P:synapse organization"/>
    <property type="evidence" value="ECO:0007669"/>
    <property type="project" value="TreeGrafter"/>
</dbReference>
<evidence type="ECO:0000256" key="1">
    <source>
        <dbReference type="SAM" id="SignalP"/>
    </source>
</evidence>
<feature type="signal peptide" evidence="1">
    <location>
        <begin position="1"/>
        <end position="22"/>
    </location>
</feature>
<dbReference type="AlphaFoldDB" id="A0A3R7MII3"/>